<dbReference type="GO" id="GO:0051276">
    <property type="term" value="P:chromosome organization"/>
    <property type="evidence" value="ECO:0007669"/>
    <property type="project" value="InterPro"/>
</dbReference>
<evidence type="ECO:0000256" key="7">
    <source>
        <dbReference type="ARBA" id="ARBA00023306"/>
    </source>
</evidence>
<dbReference type="PANTHER" id="PTHR43977">
    <property type="entry name" value="STRUCTURAL MAINTENANCE OF CHROMOSOMES PROTEIN 3"/>
    <property type="match status" value="1"/>
</dbReference>
<keyword evidence="3" id="KW-0132">Cell division</keyword>
<dbReference type="SUPFAM" id="SSF75553">
    <property type="entry name" value="Smc hinge domain"/>
    <property type="match status" value="1"/>
</dbReference>
<organism evidence="10 11">
    <name type="scientific">Malassezia caprae</name>
    <dbReference type="NCBI Taxonomy" id="1381934"/>
    <lineage>
        <taxon>Eukaryota</taxon>
        <taxon>Fungi</taxon>
        <taxon>Dikarya</taxon>
        <taxon>Basidiomycota</taxon>
        <taxon>Ustilaginomycotina</taxon>
        <taxon>Malasseziomycetes</taxon>
        <taxon>Malasseziales</taxon>
        <taxon>Malasseziaceae</taxon>
        <taxon>Malassezia</taxon>
    </lineage>
</organism>
<dbReference type="InterPro" id="IPR003395">
    <property type="entry name" value="RecF/RecN/SMC_N"/>
</dbReference>
<dbReference type="GO" id="GO:0005524">
    <property type="term" value="F:ATP binding"/>
    <property type="evidence" value="ECO:0007669"/>
    <property type="project" value="InterPro"/>
</dbReference>
<dbReference type="InterPro" id="IPR027417">
    <property type="entry name" value="P-loop_NTPase"/>
</dbReference>
<dbReference type="AlphaFoldDB" id="A0AAF0EA02"/>
<dbReference type="InterPro" id="IPR041741">
    <property type="entry name" value="SMC3_ABC_euk"/>
</dbReference>
<evidence type="ECO:0000256" key="6">
    <source>
        <dbReference type="ARBA" id="ARBA00023242"/>
    </source>
</evidence>
<keyword evidence="6" id="KW-0539">Nucleus</keyword>
<dbReference type="Proteomes" id="UP001220961">
    <property type="component" value="Chromosome 7"/>
</dbReference>
<dbReference type="GO" id="GO:0007059">
    <property type="term" value="P:chromosome segregation"/>
    <property type="evidence" value="ECO:0007669"/>
    <property type="project" value="UniProtKB-ARBA"/>
</dbReference>
<dbReference type="EMBL" id="CP119914">
    <property type="protein sequence ID" value="WFD21059.1"/>
    <property type="molecule type" value="Genomic_DNA"/>
</dbReference>
<gene>
    <name evidence="10" type="primary">SMC3_2</name>
    <name evidence="10" type="ORF">MCAP1_003315</name>
</gene>
<accession>A0AAF0EA02</accession>
<keyword evidence="11" id="KW-1185">Reference proteome</keyword>
<dbReference type="Pfam" id="PF06470">
    <property type="entry name" value="SMC_hinge"/>
    <property type="match status" value="1"/>
</dbReference>
<dbReference type="PIRSF" id="PIRSF005719">
    <property type="entry name" value="SMC"/>
    <property type="match status" value="1"/>
</dbReference>
<evidence type="ECO:0000313" key="11">
    <source>
        <dbReference type="Proteomes" id="UP001220961"/>
    </source>
</evidence>
<feature type="coiled-coil region" evidence="8">
    <location>
        <begin position="188"/>
        <end position="317"/>
    </location>
</feature>
<dbReference type="InterPro" id="IPR010935">
    <property type="entry name" value="SMC_hinge"/>
</dbReference>
<dbReference type="Gene3D" id="3.40.50.300">
    <property type="entry name" value="P-loop containing nucleotide triphosphate hydrolases"/>
    <property type="match status" value="2"/>
</dbReference>
<evidence type="ECO:0000256" key="5">
    <source>
        <dbReference type="ARBA" id="ARBA00023054"/>
    </source>
</evidence>
<dbReference type="GO" id="GO:0005694">
    <property type="term" value="C:chromosome"/>
    <property type="evidence" value="ECO:0007669"/>
    <property type="project" value="InterPro"/>
</dbReference>
<dbReference type="GO" id="GO:0005634">
    <property type="term" value="C:nucleus"/>
    <property type="evidence" value="ECO:0007669"/>
    <property type="project" value="UniProtKB-SubCell"/>
</dbReference>
<comment type="similarity">
    <text evidence="2">Belongs to the SMC family. SMC3 subfamily.</text>
</comment>
<evidence type="ECO:0000256" key="4">
    <source>
        <dbReference type="ARBA" id="ARBA00022776"/>
    </source>
</evidence>
<proteinExistence type="inferred from homology"/>
<dbReference type="Gene3D" id="3.30.70.1620">
    <property type="match status" value="1"/>
</dbReference>
<evidence type="ECO:0000259" key="9">
    <source>
        <dbReference type="SMART" id="SM00968"/>
    </source>
</evidence>
<dbReference type="Pfam" id="PF02463">
    <property type="entry name" value="SMC_N"/>
    <property type="match status" value="1"/>
</dbReference>
<keyword evidence="4" id="KW-0498">Mitosis</keyword>
<feature type="coiled-coil region" evidence="8">
    <location>
        <begin position="347"/>
        <end position="418"/>
    </location>
</feature>
<evidence type="ECO:0000256" key="1">
    <source>
        <dbReference type="ARBA" id="ARBA00004123"/>
    </source>
</evidence>
<dbReference type="InterPro" id="IPR024704">
    <property type="entry name" value="SMC"/>
</dbReference>
<sequence length="1164" mass="129401">MSIKALTIHGFKSFRDPVTLTSLSDGHNVVVGRNGSGKSNFFAAIRFVLGDAYTSLSREERQALLYDASGATSTTLSAFVEITFDNSEARFPLPGDEVVLRRTVSLARDEYTIDRKAATKQEVASLLESAGFSTSHPYYIVPQGRITHLTNATDAERLALLKEVSGTRVYEQRRAESLDILRSTDTRYHGSAELLAQLESRMNELAKEQGELQKFYARDKERRCLEYTIYQRELADLADMLETLENERRRDVDESNTRRAVWARQDQAVADLEARAQHVQQELEHIALEQTQLEQERRELARSQAQLDSRLDDLREAPEDERTALEAALADVDAQVVERERVLAERTRAHTEAVQALEAQRAALEHDRTRLAALYAKQGRAAHFQSVAERDAALDAELAELDTQAAALSDAEREAREACAAAQTHHASCAERRAALEAELATRAQAVGEKQQRWRALRDERESLLEQKKELWKQEAQTAAALTHAKDQLSSEQRTLASTMDRATAAGLQSVEAMAVREGIAGVYGPLYQLFTVDDRYKTAVEATAGASLFHMVVDTDETAARLLALLQREKSGRVTFMPLNRLRPPDTHYPQAPDAVVMLRKLSFDEKLLPAFKQVFGKTIICPRLDIAAAYVRSCQGLNAITLDGDQVDRRGALSGGFHDPGRSRLDAVKSVQTWLARVDAAQTQLAQQRRELSELEQRVTQLYSDMLRCEAQRTQLQDERAVALDDLTWQRRSEADAAARVERLERAAATRAIDCANVATKRAALESEKGTPLEDRLSAAERAELGALVAREREAPAALAALTREAMELGEAAHALSSELDERLRRSHAALEQRLARADDGAPRGEAAQALRASRATTETRLQAAQARQDALQAELASLHAQLEQARGHGEVDADVARQQAAAERLAARKQRLLEQRARCNEKIRDLGVLPEDAFQKFQRHSTEQLAAQLHKARAALDEVAHVNKRAVEQFHSFSKQRDALLQRHTELQASQASIRELIEVLDARKEAALQATVEQVAAHFAAVFAQLVPGGHGELRLQEAGVSLRVAFPPQRQAVRMAQLSGGQKSLVALALVFAIQRSDPAPFYLFDEIDANLDTQYRTAVAQCIEELAQDAQFITTTFRPELVERASRWFGVLFSAQKVSSVVEIARQDARAFVEAADT</sequence>
<comment type="subcellular location">
    <subcellularLocation>
        <location evidence="1">Nucleus</location>
    </subcellularLocation>
</comment>
<evidence type="ECO:0000256" key="2">
    <source>
        <dbReference type="ARBA" id="ARBA00005917"/>
    </source>
</evidence>
<name>A0AAF0EA02_9BASI</name>
<keyword evidence="5 8" id="KW-0175">Coiled coil</keyword>
<dbReference type="GO" id="GO:0016887">
    <property type="term" value="F:ATP hydrolysis activity"/>
    <property type="evidence" value="ECO:0007669"/>
    <property type="project" value="InterPro"/>
</dbReference>
<feature type="coiled-coil region" evidence="8">
    <location>
        <begin position="850"/>
        <end position="925"/>
    </location>
</feature>
<dbReference type="Gene3D" id="1.20.1060.20">
    <property type="match status" value="1"/>
</dbReference>
<dbReference type="InterPro" id="IPR036277">
    <property type="entry name" value="SMC_hinge_sf"/>
</dbReference>
<dbReference type="SUPFAM" id="SSF52540">
    <property type="entry name" value="P-loop containing nucleoside triphosphate hydrolases"/>
    <property type="match status" value="1"/>
</dbReference>
<protein>
    <submittedName>
        <fullName evidence="10">Structural maintenance of chromosomes protein 3</fullName>
    </submittedName>
</protein>
<feature type="coiled-coil region" evidence="8">
    <location>
        <begin position="673"/>
        <end position="714"/>
    </location>
</feature>
<dbReference type="CDD" id="cd03272">
    <property type="entry name" value="ABC_SMC3_euk"/>
    <property type="match status" value="1"/>
</dbReference>
<keyword evidence="7" id="KW-0131">Cell cycle</keyword>
<evidence type="ECO:0000256" key="3">
    <source>
        <dbReference type="ARBA" id="ARBA00022618"/>
    </source>
</evidence>
<reference evidence="10" key="1">
    <citation type="submission" date="2023-03" db="EMBL/GenBank/DDBJ databases">
        <title>Mating type loci evolution in Malassezia.</title>
        <authorList>
            <person name="Coelho M.A."/>
        </authorList>
    </citation>
    <scope>NUCLEOTIDE SEQUENCE</scope>
    <source>
        <strain evidence="10">CBS 10434</strain>
    </source>
</reference>
<evidence type="ECO:0000313" key="10">
    <source>
        <dbReference type="EMBL" id="WFD21059.1"/>
    </source>
</evidence>
<dbReference type="GO" id="GO:0051301">
    <property type="term" value="P:cell division"/>
    <property type="evidence" value="ECO:0007669"/>
    <property type="project" value="UniProtKB-KW"/>
</dbReference>
<evidence type="ECO:0000256" key="8">
    <source>
        <dbReference type="SAM" id="Coils"/>
    </source>
</evidence>
<feature type="domain" description="SMC hinge" evidence="9">
    <location>
        <begin position="521"/>
        <end position="633"/>
    </location>
</feature>
<dbReference type="SMART" id="SM00968">
    <property type="entry name" value="SMC_hinge"/>
    <property type="match status" value="1"/>
</dbReference>